<dbReference type="Pfam" id="PF04235">
    <property type="entry name" value="DUF418"/>
    <property type="match status" value="1"/>
</dbReference>
<feature type="transmembrane region" description="Helical" evidence="1">
    <location>
        <begin position="266"/>
        <end position="287"/>
    </location>
</feature>
<accession>A0A371JUZ8</accession>
<evidence type="ECO:0000256" key="1">
    <source>
        <dbReference type="SAM" id="Phobius"/>
    </source>
</evidence>
<dbReference type="EMBL" id="QTJX01000001">
    <property type="protein sequence ID" value="RDY61617.1"/>
    <property type="molecule type" value="Genomic_DNA"/>
</dbReference>
<protein>
    <submittedName>
        <fullName evidence="3">DUF418 domain-containing protein</fullName>
    </submittedName>
</protein>
<gene>
    <name evidence="3" type="ORF">DX873_05535</name>
</gene>
<comment type="caution">
    <text evidence="3">The sequence shown here is derived from an EMBL/GenBank/DDBJ whole genome shotgun (WGS) entry which is preliminary data.</text>
</comment>
<dbReference type="PANTHER" id="PTHR30590">
    <property type="entry name" value="INNER MEMBRANE PROTEIN"/>
    <property type="match status" value="1"/>
</dbReference>
<feature type="transmembrane region" description="Helical" evidence="1">
    <location>
        <begin position="156"/>
        <end position="176"/>
    </location>
</feature>
<keyword evidence="1" id="KW-0472">Membrane</keyword>
<dbReference type="Proteomes" id="UP000261828">
    <property type="component" value="Unassembled WGS sequence"/>
</dbReference>
<feature type="transmembrane region" description="Helical" evidence="1">
    <location>
        <begin position="307"/>
        <end position="324"/>
    </location>
</feature>
<dbReference type="InterPro" id="IPR007349">
    <property type="entry name" value="DUF418"/>
</dbReference>
<evidence type="ECO:0000259" key="2">
    <source>
        <dbReference type="Pfam" id="PF04235"/>
    </source>
</evidence>
<evidence type="ECO:0000313" key="4">
    <source>
        <dbReference type="Proteomes" id="UP000261828"/>
    </source>
</evidence>
<sequence length="419" mass="48089">MLSYDYNHQSKNVMTTVTTSESKSRIEIIDALRGFSLAGIVIVHMVENYIGAPTPEVFNNAVHQGIPDYIVDGFIGFLLRGKFFALFSFLFGLSFFIQMDNAAQKNEYFGGRFLWRLILLFAIGYVHSLFYAGDILTIYAMLGVLLIPFYKIESKWVLGCAALLFLGLGRYIVFYFTQGDNMFGNLNPMGNDPNVLKYYTVLKEGSFTDVLSTNGYYSHLNKLDFQYGVFGRGYLTFGFFLLGLYVGRTGFFKKYKESKKLVKRTWIWSLVVFLVSGALMAVIFGSMGENVSFDNWQAMLGLTAFDLNNVAMTFILLSVFVILYKRMKPQKWLSKFAPYGRMALTNYVFQSIVGTFLLFGWGLGLIGELRNIYTFGLAILVVIVQMVLSKWWLKKFQYGPLEWLWRSATFFKTFPMRKR</sequence>
<keyword evidence="4" id="KW-1185">Reference proteome</keyword>
<organism evidence="3 4">
    <name type="scientific">Flagellimonas nanhaiensis</name>
    <dbReference type="NCBI Taxonomy" id="2292706"/>
    <lineage>
        <taxon>Bacteria</taxon>
        <taxon>Pseudomonadati</taxon>
        <taxon>Bacteroidota</taxon>
        <taxon>Flavobacteriia</taxon>
        <taxon>Flavobacteriales</taxon>
        <taxon>Flavobacteriaceae</taxon>
        <taxon>Flagellimonas</taxon>
    </lineage>
</organism>
<feature type="transmembrane region" description="Helical" evidence="1">
    <location>
        <begin position="372"/>
        <end position="393"/>
    </location>
</feature>
<reference evidence="3 4" key="1">
    <citation type="submission" date="2018-08" db="EMBL/GenBank/DDBJ databases">
        <title>Muricauda nanhaiensis sp. nov., isolated from seawater of the South China Sea.</title>
        <authorList>
            <person name="Dang Y."/>
        </authorList>
    </citation>
    <scope>NUCLEOTIDE SEQUENCE [LARGE SCALE GENOMIC DNA]</scope>
    <source>
        <strain evidence="3 4">SM1704</strain>
    </source>
</reference>
<dbReference type="PANTHER" id="PTHR30590:SF2">
    <property type="entry name" value="INNER MEMBRANE PROTEIN"/>
    <property type="match status" value="1"/>
</dbReference>
<name>A0A371JUZ8_9FLAO</name>
<feature type="transmembrane region" description="Helical" evidence="1">
    <location>
        <begin position="344"/>
        <end position="366"/>
    </location>
</feature>
<feature type="transmembrane region" description="Helical" evidence="1">
    <location>
        <begin position="109"/>
        <end position="125"/>
    </location>
</feature>
<feature type="domain" description="DUF418" evidence="2">
    <location>
        <begin position="247"/>
        <end position="411"/>
    </location>
</feature>
<feature type="transmembrane region" description="Helical" evidence="1">
    <location>
        <begin position="131"/>
        <end position="149"/>
    </location>
</feature>
<keyword evidence="1" id="KW-0812">Transmembrane</keyword>
<feature type="transmembrane region" description="Helical" evidence="1">
    <location>
        <begin position="77"/>
        <end position="97"/>
    </location>
</feature>
<dbReference type="InterPro" id="IPR052529">
    <property type="entry name" value="Bact_Transport_Assoc"/>
</dbReference>
<dbReference type="AlphaFoldDB" id="A0A371JUZ8"/>
<keyword evidence="1" id="KW-1133">Transmembrane helix</keyword>
<feature type="transmembrane region" description="Helical" evidence="1">
    <location>
        <begin position="225"/>
        <end position="246"/>
    </location>
</feature>
<proteinExistence type="predicted"/>
<evidence type="ECO:0000313" key="3">
    <source>
        <dbReference type="EMBL" id="RDY61617.1"/>
    </source>
</evidence>